<dbReference type="EMBL" id="BFEA01000023">
    <property type="protein sequence ID" value="GBG61885.1"/>
    <property type="molecule type" value="Genomic_DNA"/>
</dbReference>
<accession>A0A388JVT0</accession>
<organism evidence="2 3">
    <name type="scientific">Chara braunii</name>
    <name type="common">Braun's stonewort</name>
    <dbReference type="NCBI Taxonomy" id="69332"/>
    <lineage>
        <taxon>Eukaryota</taxon>
        <taxon>Viridiplantae</taxon>
        <taxon>Streptophyta</taxon>
        <taxon>Charophyceae</taxon>
        <taxon>Charales</taxon>
        <taxon>Characeae</taxon>
        <taxon>Chara</taxon>
    </lineage>
</organism>
<reference evidence="2 3" key="1">
    <citation type="journal article" date="2018" name="Cell">
        <title>The Chara Genome: Secondary Complexity and Implications for Plant Terrestrialization.</title>
        <authorList>
            <person name="Nishiyama T."/>
            <person name="Sakayama H."/>
            <person name="Vries J.D."/>
            <person name="Buschmann H."/>
            <person name="Saint-Marcoux D."/>
            <person name="Ullrich K.K."/>
            <person name="Haas F.B."/>
            <person name="Vanderstraeten L."/>
            <person name="Becker D."/>
            <person name="Lang D."/>
            <person name="Vosolsobe S."/>
            <person name="Rombauts S."/>
            <person name="Wilhelmsson P.K.I."/>
            <person name="Janitza P."/>
            <person name="Kern R."/>
            <person name="Heyl A."/>
            <person name="Rumpler F."/>
            <person name="Villalobos L.I.A.C."/>
            <person name="Clay J.M."/>
            <person name="Skokan R."/>
            <person name="Toyoda A."/>
            <person name="Suzuki Y."/>
            <person name="Kagoshima H."/>
            <person name="Schijlen E."/>
            <person name="Tajeshwar N."/>
            <person name="Catarino B."/>
            <person name="Hetherington A.J."/>
            <person name="Saltykova A."/>
            <person name="Bonnot C."/>
            <person name="Breuninger H."/>
            <person name="Symeonidi A."/>
            <person name="Radhakrishnan G.V."/>
            <person name="Van Nieuwerburgh F."/>
            <person name="Deforce D."/>
            <person name="Chang C."/>
            <person name="Karol K.G."/>
            <person name="Hedrich R."/>
            <person name="Ulvskov P."/>
            <person name="Glockner G."/>
            <person name="Delwiche C.F."/>
            <person name="Petrasek J."/>
            <person name="Van de Peer Y."/>
            <person name="Friml J."/>
            <person name="Beilby M."/>
            <person name="Dolan L."/>
            <person name="Kohara Y."/>
            <person name="Sugano S."/>
            <person name="Fujiyama A."/>
            <person name="Delaux P.-M."/>
            <person name="Quint M."/>
            <person name="TheiBen G."/>
            <person name="Hagemann M."/>
            <person name="Harholt J."/>
            <person name="Dunand C."/>
            <person name="Zachgo S."/>
            <person name="Langdale J."/>
            <person name="Maumus F."/>
            <person name="Straeten D.V.D."/>
            <person name="Gould S.B."/>
            <person name="Rensing S.A."/>
        </authorList>
    </citation>
    <scope>NUCLEOTIDE SEQUENCE [LARGE SCALE GENOMIC DNA]</scope>
    <source>
        <strain evidence="2 3">S276</strain>
    </source>
</reference>
<evidence type="ECO:0000313" key="3">
    <source>
        <dbReference type="Proteomes" id="UP000265515"/>
    </source>
</evidence>
<name>A0A388JVT0_CHABU</name>
<comment type="caution">
    <text evidence="2">The sequence shown here is derived from an EMBL/GenBank/DDBJ whole genome shotgun (WGS) entry which is preliminary data.</text>
</comment>
<dbReference type="Gramene" id="GBG61885">
    <property type="protein sequence ID" value="GBG61885"/>
    <property type="gene ID" value="CBR_g23836"/>
</dbReference>
<dbReference type="Proteomes" id="UP000265515">
    <property type="component" value="Unassembled WGS sequence"/>
</dbReference>
<evidence type="ECO:0000256" key="1">
    <source>
        <dbReference type="SAM" id="MobiDB-lite"/>
    </source>
</evidence>
<feature type="region of interest" description="Disordered" evidence="1">
    <location>
        <begin position="58"/>
        <end position="87"/>
    </location>
</feature>
<dbReference type="AlphaFoldDB" id="A0A388JVT0"/>
<keyword evidence="3" id="KW-1185">Reference proteome</keyword>
<proteinExistence type="predicted"/>
<sequence>MPSVLSTKVTGLGTGTANIANWMEYALRSTAPTFDLLLSKGQDNYMLLGMEGRRLVDSHKKAKSNTGKSLEEEDGSGVGRGVKCDKV</sequence>
<protein>
    <submittedName>
        <fullName evidence="2">Uncharacterized protein</fullName>
    </submittedName>
</protein>
<gene>
    <name evidence="2" type="ORF">CBR_g23836</name>
</gene>
<evidence type="ECO:0000313" key="2">
    <source>
        <dbReference type="EMBL" id="GBG61885.1"/>
    </source>
</evidence>